<gene>
    <name evidence="1" type="ORF">SAMN04488695_10245</name>
</gene>
<name>A0A1I4ZLE1_9CLOT</name>
<evidence type="ECO:0000313" key="1">
    <source>
        <dbReference type="EMBL" id="SFN51064.1"/>
    </source>
</evidence>
<accession>A0A1I4ZLE1</accession>
<protein>
    <submittedName>
        <fullName evidence="1">Uncharacterized protein</fullName>
    </submittedName>
</protein>
<evidence type="ECO:0000313" key="2">
    <source>
        <dbReference type="Proteomes" id="UP000181899"/>
    </source>
</evidence>
<proteinExistence type="predicted"/>
<organism evidence="1 2">
    <name type="scientific">Proteiniclasticum ruminis</name>
    <dbReference type="NCBI Taxonomy" id="398199"/>
    <lineage>
        <taxon>Bacteria</taxon>
        <taxon>Bacillati</taxon>
        <taxon>Bacillota</taxon>
        <taxon>Clostridia</taxon>
        <taxon>Eubacteriales</taxon>
        <taxon>Clostridiaceae</taxon>
        <taxon>Proteiniclasticum</taxon>
    </lineage>
</organism>
<dbReference type="AlphaFoldDB" id="A0A1I4ZLE1"/>
<keyword evidence="2" id="KW-1185">Reference proteome</keyword>
<dbReference type="Proteomes" id="UP000181899">
    <property type="component" value="Unassembled WGS sequence"/>
</dbReference>
<reference evidence="1 2" key="1">
    <citation type="submission" date="2016-10" db="EMBL/GenBank/DDBJ databases">
        <authorList>
            <person name="de Groot N.N."/>
        </authorList>
    </citation>
    <scope>NUCLEOTIDE SEQUENCE [LARGE SCALE GENOMIC DNA]</scope>
    <source>
        <strain evidence="1 2">ML2</strain>
    </source>
</reference>
<dbReference type="RefSeq" id="WP_074911003.1">
    <property type="nucleotide sequence ID" value="NZ_FOVK01000002.1"/>
</dbReference>
<dbReference type="EMBL" id="FOVK01000002">
    <property type="protein sequence ID" value="SFN51064.1"/>
    <property type="molecule type" value="Genomic_DNA"/>
</dbReference>
<dbReference type="OrthoDB" id="5107704at2"/>
<sequence>MYNIPDFDAMLEPFREKMREVSARYQNIVNASIQRLIKQFRDFLAELDKYYSLEDVEKYIFVCEEMRKFGWTVSYKNPYIDELHVLINSYYNGCIERNEYIERVDSTLLKFITDFDLVKINEVVELNPDRKILLSKAIDLYKQKNYDASIPLLLIQLDGLSRDILRLNSRLSVFTKRNYEENIRSAVHRQFNKDLTDKEDIITRMIIANITVFDNFSVSMTASSNDIESLFNECKIHSKFSRHSVLHGIDCSYGNELNAAKSLSFLIYLKEALPILLWIHEYEDES</sequence>